<feature type="region of interest" description="Disordered" evidence="1">
    <location>
        <begin position="1"/>
        <end position="29"/>
    </location>
</feature>
<dbReference type="EMBL" id="BLLF01002828">
    <property type="protein sequence ID" value="GFH25485.1"/>
    <property type="molecule type" value="Genomic_DNA"/>
</dbReference>
<gene>
    <name evidence="2" type="ORF">HaLaN_23461</name>
</gene>
<name>A0A699ZU61_HAELA</name>
<feature type="region of interest" description="Disordered" evidence="1">
    <location>
        <begin position="114"/>
        <end position="145"/>
    </location>
</feature>
<reference evidence="2 3" key="1">
    <citation type="submission" date="2020-02" db="EMBL/GenBank/DDBJ databases">
        <title>Draft genome sequence of Haematococcus lacustris strain NIES-144.</title>
        <authorList>
            <person name="Morimoto D."/>
            <person name="Nakagawa S."/>
            <person name="Yoshida T."/>
            <person name="Sawayama S."/>
        </authorList>
    </citation>
    <scope>NUCLEOTIDE SEQUENCE [LARGE SCALE GENOMIC DNA]</scope>
    <source>
        <strain evidence="2 3">NIES-144</strain>
    </source>
</reference>
<keyword evidence="3" id="KW-1185">Reference proteome</keyword>
<proteinExistence type="predicted"/>
<evidence type="ECO:0000313" key="2">
    <source>
        <dbReference type="EMBL" id="GFH25485.1"/>
    </source>
</evidence>
<evidence type="ECO:0000256" key="1">
    <source>
        <dbReference type="SAM" id="MobiDB-lite"/>
    </source>
</evidence>
<evidence type="ECO:0000313" key="3">
    <source>
        <dbReference type="Proteomes" id="UP000485058"/>
    </source>
</evidence>
<dbReference type="AlphaFoldDB" id="A0A699ZU61"/>
<feature type="compositionally biased region" description="Gly residues" evidence="1">
    <location>
        <begin position="1"/>
        <end position="10"/>
    </location>
</feature>
<comment type="caution">
    <text evidence="2">The sequence shown here is derived from an EMBL/GenBank/DDBJ whole genome shotgun (WGS) entry which is preliminary data.</text>
</comment>
<organism evidence="2 3">
    <name type="scientific">Haematococcus lacustris</name>
    <name type="common">Green alga</name>
    <name type="synonym">Haematococcus pluvialis</name>
    <dbReference type="NCBI Taxonomy" id="44745"/>
    <lineage>
        <taxon>Eukaryota</taxon>
        <taxon>Viridiplantae</taxon>
        <taxon>Chlorophyta</taxon>
        <taxon>core chlorophytes</taxon>
        <taxon>Chlorophyceae</taxon>
        <taxon>CS clade</taxon>
        <taxon>Chlamydomonadales</taxon>
        <taxon>Haematococcaceae</taxon>
        <taxon>Haematococcus</taxon>
    </lineage>
</organism>
<dbReference type="Proteomes" id="UP000485058">
    <property type="component" value="Unassembled WGS sequence"/>
</dbReference>
<feature type="compositionally biased region" description="Low complexity" evidence="1">
    <location>
        <begin position="114"/>
        <end position="142"/>
    </location>
</feature>
<protein>
    <submittedName>
        <fullName evidence="2">Glutaredoxin domain-containing protein</fullName>
    </submittedName>
</protein>
<sequence>MAGSGGGGWVRKGRLRSAAGPGQGVPGRSPALEQAAVALAATPGDGGIGRQPAVVRGRHVPCFQGSDLLAWLASSTAAALLVQQHGVQQAASLLLAANIISPAADSLPELLEASAQQATTQTDTTTSLNSAATTGTGTALSEEGGKALPKVLPATSYHLVSEAGRPGKGAALNSHYWWSGPVRPAVEVAADLRARILALYDTHLSSNGRSVNYPALKADPRFAEYVDATAELQRGGAHGAVHQPVQCR</sequence>
<accession>A0A699ZU61</accession>